<feature type="binding site" evidence="9 12">
    <location>
        <position position="122"/>
    </location>
    <ligand>
        <name>substrate</name>
    </ligand>
</feature>
<comment type="subunit">
    <text evidence="9">Monomer.</text>
</comment>
<feature type="binding site" evidence="9 13">
    <location>
        <position position="457"/>
    </location>
    <ligand>
        <name>Mn(2+)</name>
        <dbReference type="ChEBI" id="CHEBI:29035"/>
        <label>2</label>
    </ligand>
</feature>
<dbReference type="InterPro" id="IPR006124">
    <property type="entry name" value="Metalloenzyme"/>
</dbReference>
<dbReference type="Pfam" id="PF06415">
    <property type="entry name" value="iPGM_N"/>
    <property type="match status" value="1"/>
</dbReference>
<evidence type="ECO:0000256" key="7">
    <source>
        <dbReference type="ARBA" id="ARBA00023211"/>
    </source>
</evidence>
<gene>
    <name evidence="9" type="primary">gpmI</name>
    <name evidence="16" type="ORF">SD10_00160</name>
</gene>
<dbReference type="InterPro" id="IPR005995">
    <property type="entry name" value="Pgm_bpd_ind"/>
</dbReference>
<feature type="binding site" evidence="9 13">
    <location>
        <position position="420"/>
    </location>
    <ligand>
        <name>Mn(2+)</name>
        <dbReference type="ChEBI" id="CHEBI:29035"/>
        <label>1</label>
    </ligand>
</feature>
<comment type="function">
    <text evidence="2 9">Catalyzes the interconversion of 2-phosphoglycerate and 3-phosphoglycerate.</text>
</comment>
<evidence type="ECO:0000256" key="5">
    <source>
        <dbReference type="ARBA" id="ARBA00022723"/>
    </source>
</evidence>
<dbReference type="GO" id="GO:0006096">
    <property type="term" value="P:glycolytic process"/>
    <property type="evidence" value="ECO:0007669"/>
    <property type="project" value="UniProtKB-UniRule"/>
</dbReference>
<dbReference type="Gene3D" id="3.40.720.10">
    <property type="entry name" value="Alkaline Phosphatase, subunit A"/>
    <property type="match status" value="1"/>
</dbReference>
<evidence type="ECO:0000259" key="14">
    <source>
        <dbReference type="Pfam" id="PF01676"/>
    </source>
</evidence>
<dbReference type="Pfam" id="PF01676">
    <property type="entry name" value="Metalloenzyme"/>
    <property type="match status" value="1"/>
</dbReference>
<protein>
    <recommendedName>
        <fullName evidence="9 10">2,3-bisphosphoglycerate-independent phosphoglycerate mutase</fullName>
        <shortName evidence="9">BPG-independent PGAM</shortName>
        <shortName evidence="9">Phosphoglyceromutase</shortName>
        <shortName evidence="9">iPGM</shortName>
        <ecNumber evidence="9 10">5.4.2.12</ecNumber>
    </recommendedName>
</protein>
<feature type="binding site" evidence="9 12">
    <location>
        <position position="189"/>
    </location>
    <ligand>
        <name>substrate</name>
    </ligand>
</feature>
<dbReference type="EC" id="5.4.2.12" evidence="9 10"/>
<dbReference type="GO" id="GO:0006007">
    <property type="term" value="P:glucose catabolic process"/>
    <property type="evidence" value="ECO:0007669"/>
    <property type="project" value="InterPro"/>
</dbReference>
<dbReference type="SUPFAM" id="SSF53649">
    <property type="entry name" value="Alkaline phosphatase-like"/>
    <property type="match status" value="1"/>
</dbReference>
<evidence type="ECO:0000256" key="4">
    <source>
        <dbReference type="ARBA" id="ARBA00008819"/>
    </source>
</evidence>
<evidence type="ECO:0000259" key="15">
    <source>
        <dbReference type="Pfam" id="PF06415"/>
    </source>
</evidence>
<dbReference type="Proteomes" id="UP000033054">
    <property type="component" value="Chromosome"/>
</dbReference>
<dbReference type="PANTHER" id="PTHR31637:SF0">
    <property type="entry name" value="2,3-BISPHOSPHOGLYCERATE-INDEPENDENT PHOSPHOGLYCERATE MUTASE"/>
    <property type="match status" value="1"/>
</dbReference>
<name>A0A0E3ZT18_9BACT</name>
<dbReference type="SUPFAM" id="SSF64158">
    <property type="entry name" value="2,3-Bisphosphoglycerate-independent phosphoglycerate mutase, substrate-binding domain"/>
    <property type="match status" value="1"/>
</dbReference>
<evidence type="ECO:0000256" key="9">
    <source>
        <dbReference type="HAMAP-Rule" id="MF_01038"/>
    </source>
</evidence>
<organism evidence="16 17">
    <name type="scientific">Spirosoma radiotolerans</name>
    <dbReference type="NCBI Taxonomy" id="1379870"/>
    <lineage>
        <taxon>Bacteria</taxon>
        <taxon>Pseudomonadati</taxon>
        <taxon>Bacteroidota</taxon>
        <taxon>Cytophagia</taxon>
        <taxon>Cytophagales</taxon>
        <taxon>Cytophagaceae</taxon>
        <taxon>Spirosoma</taxon>
    </lineage>
</organism>
<dbReference type="GO" id="GO:0030145">
    <property type="term" value="F:manganese ion binding"/>
    <property type="evidence" value="ECO:0007669"/>
    <property type="project" value="UniProtKB-UniRule"/>
</dbReference>
<dbReference type="EMBL" id="CP010429">
    <property type="protein sequence ID" value="AKD53549.1"/>
    <property type="molecule type" value="Genomic_DNA"/>
</dbReference>
<dbReference type="PANTHER" id="PTHR31637">
    <property type="entry name" value="2,3-BISPHOSPHOGLYCERATE-INDEPENDENT PHOSPHOGLYCERATE MUTASE"/>
    <property type="match status" value="1"/>
</dbReference>
<proteinExistence type="inferred from homology"/>
<evidence type="ECO:0000256" key="13">
    <source>
        <dbReference type="PIRSR" id="PIRSR001492-3"/>
    </source>
</evidence>
<dbReference type="InterPro" id="IPR017850">
    <property type="entry name" value="Alkaline_phosphatase_core_sf"/>
</dbReference>
<dbReference type="InterPro" id="IPR011258">
    <property type="entry name" value="BPG-indep_PGM_N"/>
</dbReference>
<dbReference type="HAMAP" id="MF_01038">
    <property type="entry name" value="GpmI"/>
    <property type="match status" value="1"/>
</dbReference>
<sequence>MDKKVILIILDGWGIPLKPEVSAIEAAHTPFMNSLYAKYSNSKLEASGLAVGLPAGQMGNSEVGHMNLGAGRVVYQDLVKVNKAVEEHTLDNEPVLVDALTYAKTNGKKVHFIGLVSDGGVHAHIDHIKGLLSIAHAHELTNVFVHAFTDGRDTDPKGGVGYLTDLQTHMAATTGQVATVIGRYYAMDRDNRWERVKIAYDAMVKGEGEKITAADVTSALQASYEAGVTDEFIKPLIVTDNSGSPVAVIEEGDVVLCFNFRTDRGREITQALTQKDFPEQGMKKLALNYITMTNYDSEFIDVKVIFDKDNLHNTLGEVIAGAERKQIRIAETEKYPHVTFFFSGGREEPFAGEKRLLCPSPKEMVVRDEQGIETTIPVKTYDQIPEMAAYAIRDAIIPELEKEEVDFICLNFANTDMVGHTGVFEAVVKAAETADACAKAVTETALAHGYTTIIIADHGNAEFMTNEDGSPNTAHTTNLVPCILIDKEYHPAMKDGKLADIAPTILQLMGIPQPAEMGGVSLIVE</sequence>
<dbReference type="RefSeq" id="WP_046375137.1">
    <property type="nucleotide sequence ID" value="NZ_CP010429.1"/>
</dbReference>
<feature type="binding site" evidence="9 13">
    <location>
        <position position="11"/>
    </location>
    <ligand>
        <name>Mn(2+)</name>
        <dbReference type="ChEBI" id="CHEBI:29035"/>
        <label>2</label>
    </ligand>
</feature>
<keyword evidence="6 9" id="KW-0324">Glycolysis</keyword>
<feature type="binding site" evidence="9 13">
    <location>
        <position position="61"/>
    </location>
    <ligand>
        <name>Mn(2+)</name>
        <dbReference type="ChEBI" id="CHEBI:29035"/>
        <label>2</label>
    </ligand>
</feature>
<feature type="domain" description="BPG-independent PGAM N-terminal" evidence="15">
    <location>
        <begin position="81"/>
        <end position="296"/>
    </location>
</feature>
<keyword evidence="17" id="KW-1185">Reference proteome</keyword>
<feature type="binding site" evidence="9 12">
    <location>
        <position position="334"/>
    </location>
    <ligand>
        <name>substrate</name>
    </ligand>
</feature>
<dbReference type="UniPathway" id="UPA00109">
    <property type="reaction ID" value="UER00186"/>
</dbReference>
<dbReference type="InterPro" id="IPR036646">
    <property type="entry name" value="PGAM_B_sf"/>
</dbReference>
<feature type="binding site" evidence="9 13">
    <location>
        <position position="475"/>
    </location>
    <ligand>
        <name>Mn(2+)</name>
        <dbReference type="ChEBI" id="CHEBI:29035"/>
        <label>1</label>
    </ligand>
</feature>
<dbReference type="PIRSF" id="PIRSF001492">
    <property type="entry name" value="IPGAM"/>
    <property type="match status" value="1"/>
</dbReference>
<comment type="pathway">
    <text evidence="3 9">Carbohydrate degradation; glycolysis; pyruvate from D-glyceraldehyde 3-phosphate: step 3/5.</text>
</comment>
<comment type="catalytic activity">
    <reaction evidence="1 9">
        <text>(2R)-2-phosphoglycerate = (2R)-3-phosphoglycerate</text>
        <dbReference type="Rhea" id="RHEA:15901"/>
        <dbReference type="ChEBI" id="CHEBI:58272"/>
        <dbReference type="ChEBI" id="CHEBI:58289"/>
        <dbReference type="EC" id="5.4.2.12"/>
    </reaction>
</comment>
<dbReference type="KEGG" id="srd:SD10_00160"/>
<dbReference type="STRING" id="1379870.SD10_00160"/>
<evidence type="ECO:0000256" key="6">
    <source>
        <dbReference type="ARBA" id="ARBA00023152"/>
    </source>
</evidence>
<evidence type="ECO:0000256" key="2">
    <source>
        <dbReference type="ARBA" id="ARBA00002315"/>
    </source>
</evidence>
<feature type="binding site" evidence="9 12">
    <location>
        <begin position="261"/>
        <end position="264"/>
    </location>
    <ligand>
        <name>substrate</name>
    </ligand>
</feature>
<evidence type="ECO:0000256" key="11">
    <source>
        <dbReference type="PIRSR" id="PIRSR001492-1"/>
    </source>
</evidence>
<feature type="binding site" evidence="9 13">
    <location>
        <position position="416"/>
    </location>
    <ligand>
        <name>Mn(2+)</name>
        <dbReference type="ChEBI" id="CHEBI:29035"/>
        <label>1</label>
    </ligand>
</feature>
<feature type="binding site" evidence="9 12">
    <location>
        <position position="183"/>
    </location>
    <ligand>
        <name>substrate</name>
    </ligand>
</feature>
<keyword evidence="5 9" id="KW-0479">Metal-binding</keyword>
<evidence type="ECO:0000256" key="12">
    <source>
        <dbReference type="PIRSR" id="PIRSR001492-2"/>
    </source>
</evidence>
<evidence type="ECO:0000313" key="16">
    <source>
        <dbReference type="EMBL" id="AKD53549.1"/>
    </source>
</evidence>
<comment type="similarity">
    <text evidence="4 9">Belongs to the BPG-independent phosphoglycerate mutase family.</text>
</comment>
<evidence type="ECO:0000256" key="8">
    <source>
        <dbReference type="ARBA" id="ARBA00023235"/>
    </source>
</evidence>
<evidence type="ECO:0000256" key="10">
    <source>
        <dbReference type="NCBIfam" id="TIGR01307"/>
    </source>
</evidence>
<keyword evidence="7 9" id="KW-0464">Manganese</keyword>
<dbReference type="NCBIfam" id="TIGR01307">
    <property type="entry name" value="pgm_bpd_ind"/>
    <property type="match status" value="1"/>
</dbReference>
<dbReference type="GO" id="GO:0005829">
    <property type="term" value="C:cytosol"/>
    <property type="evidence" value="ECO:0007669"/>
    <property type="project" value="TreeGrafter"/>
</dbReference>
<accession>A0A0E3ZT18</accession>
<evidence type="ECO:0000256" key="1">
    <source>
        <dbReference type="ARBA" id="ARBA00000370"/>
    </source>
</evidence>
<comment type="cofactor">
    <cofactor evidence="9">
        <name>Mn(2+)</name>
        <dbReference type="ChEBI" id="CHEBI:29035"/>
    </cofactor>
    <text evidence="9">Binds 2 manganese ions per subunit.</text>
</comment>
<dbReference type="OrthoDB" id="9800863at2"/>
<dbReference type="FunFam" id="3.40.1450.10:FF:000002">
    <property type="entry name" value="2,3-bisphosphoglycerate-independent phosphoglycerate mutase"/>
    <property type="match status" value="1"/>
</dbReference>
<dbReference type="GO" id="GO:0004619">
    <property type="term" value="F:phosphoglycerate mutase activity"/>
    <property type="evidence" value="ECO:0007669"/>
    <property type="project" value="UniProtKB-UniRule"/>
</dbReference>
<dbReference type="HOGENOM" id="CLU_026099_2_0_10"/>
<feature type="binding site" evidence="9 13">
    <location>
        <position position="458"/>
    </location>
    <ligand>
        <name>Mn(2+)</name>
        <dbReference type="ChEBI" id="CHEBI:29035"/>
        <label>2</label>
    </ligand>
</feature>
<feature type="active site" description="Phosphoserine intermediate" evidence="9 11">
    <location>
        <position position="61"/>
    </location>
</feature>
<reference evidence="16 17" key="1">
    <citation type="journal article" date="2014" name="Curr. Microbiol.">
        <title>Spirosoma radiotolerans sp. nov., a gamma-radiation-resistant bacterium isolated from gamma ray-irradiated soil.</title>
        <authorList>
            <person name="Lee J.J."/>
            <person name="Srinivasan S."/>
            <person name="Lim S."/>
            <person name="Joe M."/>
            <person name="Im S."/>
            <person name="Bae S.I."/>
            <person name="Park K.R."/>
            <person name="Han J.H."/>
            <person name="Park S.H."/>
            <person name="Joo B.M."/>
            <person name="Park S.J."/>
            <person name="Kim M.K."/>
        </authorList>
    </citation>
    <scope>NUCLEOTIDE SEQUENCE [LARGE SCALE GENOMIC DNA]</scope>
    <source>
        <strain evidence="16 17">DG5A</strain>
    </source>
</reference>
<dbReference type="AlphaFoldDB" id="A0A0E3ZT18"/>
<keyword evidence="8 9" id="KW-0413">Isomerase</keyword>
<feature type="domain" description="Metalloenzyme" evidence="14">
    <location>
        <begin position="3"/>
        <end position="512"/>
    </location>
</feature>
<evidence type="ECO:0000256" key="3">
    <source>
        <dbReference type="ARBA" id="ARBA00004798"/>
    </source>
</evidence>
<dbReference type="PATRIC" id="fig|1379870.5.peg.37"/>
<dbReference type="CDD" id="cd16010">
    <property type="entry name" value="iPGM"/>
    <property type="match status" value="1"/>
</dbReference>
<feature type="binding site" evidence="9 12">
    <location>
        <begin position="152"/>
        <end position="153"/>
    </location>
    <ligand>
        <name>substrate</name>
    </ligand>
</feature>
<dbReference type="Gene3D" id="3.40.1450.10">
    <property type="entry name" value="BPG-independent phosphoglycerate mutase, domain B"/>
    <property type="match status" value="1"/>
</dbReference>
<evidence type="ECO:0000313" key="17">
    <source>
        <dbReference type="Proteomes" id="UP000033054"/>
    </source>
</evidence>